<dbReference type="GO" id="GO:0016020">
    <property type="term" value="C:membrane"/>
    <property type="evidence" value="ECO:0007669"/>
    <property type="project" value="TreeGrafter"/>
</dbReference>
<dbReference type="InterPro" id="IPR019734">
    <property type="entry name" value="TPR_rpt"/>
</dbReference>
<organism evidence="4 5">
    <name type="scientific">Cymbomonas tetramitiformis</name>
    <dbReference type="NCBI Taxonomy" id="36881"/>
    <lineage>
        <taxon>Eukaryota</taxon>
        <taxon>Viridiplantae</taxon>
        <taxon>Chlorophyta</taxon>
        <taxon>Pyramimonadophyceae</taxon>
        <taxon>Pyramimonadales</taxon>
        <taxon>Pyramimonadaceae</taxon>
        <taxon>Cymbomonas</taxon>
    </lineage>
</organism>
<dbReference type="AlphaFoldDB" id="A0AAE0FZ45"/>
<dbReference type="InterPro" id="IPR047150">
    <property type="entry name" value="SGT"/>
</dbReference>
<dbReference type="SUPFAM" id="SSF48452">
    <property type="entry name" value="TPR-like"/>
    <property type="match status" value="1"/>
</dbReference>
<dbReference type="GO" id="GO:0060090">
    <property type="term" value="F:molecular adaptor activity"/>
    <property type="evidence" value="ECO:0007669"/>
    <property type="project" value="TreeGrafter"/>
</dbReference>
<dbReference type="PROSITE" id="PS50005">
    <property type="entry name" value="TPR"/>
    <property type="match status" value="1"/>
</dbReference>
<gene>
    <name evidence="4" type="ORF">CYMTET_22993</name>
</gene>
<accession>A0AAE0FZ45</accession>
<reference evidence="4 5" key="1">
    <citation type="journal article" date="2015" name="Genome Biol. Evol.">
        <title>Comparative Genomics of a Bacterivorous Green Alga Reveals Evolutionary Causalities and Consequences of Phago-Mixotrophic Mode of Nutrition.</title>
        <authorList>
            <person name="Burns J.A."/>
            <person name="Paasch A."/>
            <person name="Narechania A."/>
            <person name="Kim E."/>
        </authorList>
    </citation>
    <scope>NUCLEOTIDE SEQUENCE [LARGE SCALE GENOMIC DNA]</scope>
    <source>
        <strain evidence="4 5">PLY_AMNH</strain>
    </source>
</reference>
<feature type="repeat" description="TPR" evidence="3">
    <location>
        <begin position="156"/>
        <end position="189"/>
    </location>
</feature>
<proteinExistence type="predicted"/>
<comment type="caution">
    <text evidence="4">The sequence shown here is derived from an EMBL/GenBank/DDBJ whole genome shotgun (WGS) entry which is preliminary data.</text>
</comment>
<evidence type="ECO:0000313" key="5">
    <source>
        <dbReference type="Proteomes" id="UP001190700"/>
    </source>
</evidence>
<sequence>MTSDYAEFQPYYGPTDEVEAGRVWRLEKLKDFEWKAKCAGIQDDPEVVAILEEMRRETAELEKISEKEKEEGGAAHWWCDGEYDDVRADEANDQGTRSYKNKEYGIAFDDYTEAIRLCPSKAVYHCNRAAAALKLGRNDIAALDAEYAIQRDAGNLRAYLRGGKASTLNGRPERAAELYRRALELNPGNESALEGLSQAELAAEAKAAAKAAEAASAQRGERAALPLHSLAEAAAADLLHAAQEMLRSSPDKEALKCAHVEALIHCSLLCALEVQTSVDSLLCALEVQTSCDSLLCALEVQTS</sequence>
<keyword evidence="2 3" id="KW-0802">TPR repeat</keyword>
<name>A0AAE0FZ45_9CHLO</name>
<keyword evidence="1" id="KW-0677">Repeat</keyword>
<dbReference type="PANTHER" id="PTHR45831:SF2">
    <property type="entry name" value="LD24721P"/>
    <property type="match status" value="1"/>
</dbReference>
<dbReference type="Gene3D" id="1.25.40.10">
    <property type="entry name" value="Tetratricopeptide repeat domain"/>
    <property type="match status" value="1"/>
</dbReference>
<evidence type="ECO:0000256" key="3">
    <source>
        <dbReference type="PROSITE-ProRule" id="PRU00339"/>
    </source>
</evidence>
<evidence type="ECO:0000256" key="1">
    <source>
        <dbReference type="ARBA" id="ARBA00022737"/>
    </source>
</evidence>
<dbReference type="GO" id="GO:0006620">
    <property type="term" value="P:post-translational protein targeting to endoplasmic reticulum membrane"/>
    <property type="evidence" value="ECO:0007669"/>
    <property type="project" value="TreeGrafter"/>
</dbReference>
<dbReference type="Proteomes" id="UP001190700">
    <property type="component" value="Unassembled WGS sequence"/>
</dbReference>
<dbReference type="InterPro" id="IPR011990">
    <property type="entry name" value="TPR-like_helical_dom_sf"/>
</dbReference>
<dbReference type="EMBL" id="LGRX02011790">
    <property type="protein sequence ID" value="KAK3268510.1"/>
    <property type="molecule type" value="Genomic_DNA"/>
</dbReference>
<keyword evidence="5" id="KW-1185">Reference proteome</keyword>
<dbReference type="PANTHER" id="PTHR45831">
    <property type="entry name" value="LD24721P"/>
    <property type="match status" value="1"/>
</dbReference>
<protein>
    <submittedName>
        <fullName evidence="4">Uncharacterized protein</fullName>
    </submittedName>
</protein>
<evidence type="ECO:0000313" key="4">
    <source>
        <dbReference type="EMBL" id="KAK3268510.1"/>
    </source>
</evidence>
<dbReference type="GO" id="GO:0072380">
    <property type="term" value="C:TRC complex"/>
    <property type="evidence" value="ECO:0007669"/>
    <property type="project" value="TreeGrafter"/>
</dbReference>
<dbReference type="SMART" id="SM00028">
    <property type="entry name" value="TPR"/>
    <property type="match status" value="3"/>
</dbReference>
<evidence type="ECO:0000256" key="2">
    <source>
        <dbReference type="ARBA" id="ARBA00022803"/>
    </source>
</evidence>